<name>A0ABW1C4F3_9ACTN</name>
<keyword evidence="4" id="KW-1185">Reference proteome</keyword>
<protein>
    <submittedName>
        <fullName evidence="3">ROK family protein</fullName>
    </submittedName>
</protein>
<gene>
    <name evidence="3" type="ORF">ACFPUY_35945</name>
</gene>
<dbReference type="Proteomes" id="UP001596096">
    <property type="component" value="Unassembled WGS sequence"/>
</dbReference>
<dbReference type="InterPro" id="IPR000600">
    <property type="entry name" value="ROK"/>
</dbReference>
<evidence type="ECO:0000256" key="1">
    <source>
        <dbReference type="ARBA" id="ARBA00006479"/>
    </source>
</evidence>
<dbReference type="Pfam" id="PF00480">
    <property type="entry name" value="ROK"/>
    <property type="match status" value="2"/>
</dbReference>
<sequence>MRGGTRPASQRSMRQHNLALVMGTVAERGPVSRAAVAGHTGLTRAAVSSLVDELLAAGLLTELGPAANGRVGRPGSALMVSDRGPAGLGLEVGVEHLGVCVTDLRGQVRAWTVVDSPNAALPPAEVLARLSALADDATADAAGLGLRPVAAVMAVPGLVADASGTVGSAPNLGWHDVPVADLWPGALPPRVENEANLGALAELWAHPVASDFIHVSAESGIGAALVVGGRLFTGARGLAGELGHMPVHPDGPPCSCGARGCLEQYAAKAAVLRTAGLPSPSAPTTPGVEPRMTALSPDLGAAPARQQAAPSGSGNPPATSSGSGGTPADPLYDSGAPGRQAALPYGAAAGQAGHEAAPSSGSRGLGAGLPAALPYGPKGVSTEGRATVPGAHEAGLPAASSDPGIPVAGLLVDPDAPGAGIQERSGGWGGRMPGPDGIGLLAARAREGDARVVAALEEAGRALGTALAGAVNLLDPAAVVLGGAYAELGEWLVPPIRRELAARVTVREWDPEALTVSELGRRGPLLGAALATVRSVLEDPAALWA</sequence>
<comment type="similarity">
    <text evidence="1">Belongs to the ROK (NagC/XylR) family.</text>
</comment>
<organism evidence="3 4">
    <name type="scientific">Nonomuraea harbinensis</name>
    <dbReference type="NCBI Taxonomy" id="1286938"/>
    <lineage>
        <taxon>Bacteria</taxon>
        <taxon>Bacillati</taxon>
        <taxon>Actinomycetota</taxon>
        <taxon>Actinomycetes</taxon>
        <taxon>Streptosporangiales</taxon>
        <taxon>Streptosporangiaceae</taxon>
        <taxon>Nonomuraea</taxon>
    </lineage>
</organism>
<accession>A0ABW1C4F3</accession>
<proteinExistence type="inferred from homology"/>
<feature type="compositionally biased region" description="Polar residues" evidence="2">
    <location>
        <begin position="308"/>
        <end position="321"/>
    </location>
</feature>
<feature type="region of interest" description="Disordered" evidence="2">
    <location>
        <begin position="376"/>
        <end position="402"/>
    </location>
</feature>
<dbReference type="RefSeq" id="WP_219547747.1">
    <property type="nucleotide sequence ID" value="NZ_JAHKRN010000034.1"/>
</dbReference>
<evidence type="ECO:0000313" key="4">
    <source>
        <dbReference type="Proteomes" id="UP001596096"/>
    </source>
</evidence>
<feature type="region of interest" description="Disordered" evidence="2">
    <location>
        <begin position="414"/>
        <end position="433"/>
    </location>
</feature>
<feature type="region of interest" description="Disordered" evidence="2">
    <location>
        <begin position="276"/>
        <end position="339"/>
    </location>
</feature>
<evidence type="ECO:0000256" key="2">
    <source>
        <dbReference type="SAM" id="MobiDB-lite"/>
    </source>
</evidence>
<dbReference type="EMBL" id="JBHSNW010000025">
    <property type="protein sequence ID" value="MFC5820524.1"/>
    <property type="molecule type" value="Genomic_DNA"/>
</dbReference>
<comment type="caution">
    <text evidence="3">The sequence shown here is derived from an EMBL/GenBank/DDBJ whole genome shotgun (WGS) entry which is preliminary data.</text>
</comment>
<evidence type="ECO:0000313" key="3">
    <source>
        <dbReference type="EMBL" id="MFC5820524.1"/>
    </source>
</evidence>
<reference evidence="4" key="1">
    <citation type="journal article" date="2019" name="Int. J. Syst. Evol. Microbiol.">
        <title>The Global Catalogue of Microorganisms (GCM) 10K type strain sequencing project: providing services to taxonomists for standard genome sequencing and annotation.</title>
        <authorList>
            <consortium name="The Broad Institute Genomics Platform"/>
            <consortium name="The Broad Institute Genome Sequencing Center for Infectious Disease"/>
            <person name="Wu L."/>
            <person name="Ma J."/>
        </authorList>
    </citation>
    <scope>NUCLEOTIDE SEQUENCE [LARGE SCALE GENOMIC DNA]</scope>
    <source>
        <strain evidence="4">CGMCC 4.7106</strain>
    </source>
</reference>
<dbReference type="PANTHER" id="PTHR18964">
    <property type="entry name" value="ROK (REPRESSOR, ORF, KINASE) FAMILY"/>
    <property type="match status" value="1"/>
</dbReference>
<dbReference type="PANTHER" id="PTHR18964:SF149">
    <property type="entry name" value="BIFUNCTIONAL UDP-N-ACETYLGLUCOSAMINE 2-EPIMERASE_N-ACETYLMANNOSAMINE KINASE"/>
    <property type="match status" value="1"/>
</dbReference>